<dbReference type="Gene3D" id="1.20.58.2050">
    <property type="match status" value="1"/>
</dbReference>
<feature type="domain" description="GINS subunit" evidence="8">
    <location>
        <begin position="86"/>
        <end position="207"/>
    </location>
</feature>
<comment type="similarity">
    <text evidence="2 7">Belongs to the GINS3/PSF3 family.</text>
</comment>
<evidence type="ECO:0000256" key="7">
    <source>
        <dbReference type="RuleBase" id="RU367161"/>
    </source>
</evidence>
<dbReference type="STRING" id="1071382.H2APK1"/>
<dbReference type="Pfam" id="PF22466">
    <property type="entry name" value="PSF3_N"/>
    <property type="match status" value="1"/>
</dbReference>
<dbReference type="GO" id="GO:0071162">
    <property type="term" value="C:CMG complex"/>
    <property type="evidence" value="ECO:0007669"/>
    <property type="project" value="EnsemblFungi"/>
</dbReference>
<dbReference type="CDD" id="cd11713">
    <property type="entry name" value="GINS_A_psf3"/>
    <property type="match status" value="1"/>
</dbReference>
<protein>
    <recommendedName>
        <fullName evidence="4 7">DNA replication complex GINS protein PSF3</fullName>
    </recommendedName>
</protein>
<evidence type="ECO:0000256" key="3">
    <source>
        <dbReference type="ARBA" id="ARBA00011352"/>
    </source>
</evidence>
<dbReference type="KEGG" id="kaf:KAFR_0A08670"/>
<evidence type="ECO:0000256" key="5">
    <source>
        <dbReference type="ARBA" id="ARBA00022705"/>
    </source>
</evidence>
<dbReference type="GO" id="GO:0000811">
    <property type="term" value="C:GINS complex"/>
    <property type="evidence" value="ECO:0007669"/>
    <property type="project" value="UniProtKB-UniRule"/>
</dbReference>
<keyword evidence="6 7" id="KW-0539">Nucleus</keyword>
<dbReference type="CDD" id="cd21693">
    <property type="entry name" value="GINS_B_Psf3"/>
    <property type="match status" value="1"/>
</dbReference>
<dbReference type="InterPro" id="IPR010492">
    <property type="entry name" value="GINS_Psf3"/>
</dbReference>
<evidence type="ECO:0000313" key="10">
    <source>
        <dbReference type="EMBL" id="CCF56301.1"/>
    </source>
</evidence>
<dbReference type="OrthoDB" id="10251744at2759"/>
<evidence type="ECO:0000313" key="11">
    <source>
        <dbReference type="Proteomes" id="UP000005220"/>
    </source>
</evidence>
<dbReference type="SUPFAM" id="SSF158573">
    <property type="entry name" value="GINS helical bundle-like"/>
    <property type="match status" value="1"/>
</dbReference>
<dbReference type="InParanoid" id="H2APK1"/>
<dbReference type="GO" id="GO:1902975">
    <property type="term" value="P:mitotic DNA replication initiation"/>
    <property type="evidence" value="ECO:0007669"/>
    <property type="project" value="TreeGrafter"/>
</dbReference>
<proteinExistence type="inferred from homology"/>
<gene>
    <name evidence="10" type="primary">KAFR0A08670</name>
    <name evidence="10" type="ORF">KAFR_0A08670</name>
</gene>
<reference evidence="10 11" key="1">
    <citation type="journal article" date="2011" name="Proc. Natl. Acad. Sci. U.S.A.">
        <title>Evolutionary erosion of yeast sex chromosomes by mating-type switching accidents.</title>
        <authorList>
            <person name="Gordon J.L."/>
            <person name="Armisen D."/>
            <person name="Proux-Wera E."/>
            <person name="Oheigeartaigh S.S."/>
            <person name="Byrne K.P."/>
            <person name="Wolfe K.H."/>
        </authorList>
    </citation>
    <scope>NUCLEOTIDE SEQUENCE [LARGE SCALE GENOMIC DNA]</scope>
    <source>
        <strain evidence="11">ATCC 22294 / BCRC 22015 / CBS 2517 / CECT 1963 / NBRC 1671 / NRRL Y-8276</strain>
    </source>
</reference>
<dbReference type="InterPro" id="IPR021151">
    <property type="entry name" value="GINS_A"/>
</dbReference>
<evidence type="ECO:0000259" key="8">
    <source>
        <dbReference type="Pfam" id="PF05916"/>
    </source>
</evidence>
<evidence type="ECO:0000259" key="9">
    <source>
        <dbReference type="Pfam" id="PF22466"/>
    </source>
</evidence>
<dbReference type="GeneID" id="13886385"/>
<accession>H2APK1</accession>
<comment type="subunit">
    <text evidence="3">Component of the GINS complex which is a heterotetramer of SLD5, PSF1, PSF2 and PSF3.</text>
</comment>
<dbReference type="FunCoup" id="H2APK1">
    <property type="interactions" value="448"/>
</dbReference>
<dbReference type="PANTHER" id="PTHR22768:SF0">
    <property type="entry name" value="DNA REPLICATION COMPLEX GINS PROTEIN PSF3"/>
    <property type="match status" value="1"/>
</dbReference>
<keyword evidence="11" id="KW-1185">Reference proteome</keyword>
<dbReference type="eggNOG" id="KOG1106">
    <property type="taxonomic scope" value="Eukaryota"/>
</dbReference>
<dbReference type="Proteomes" id="UP000005220">
    <property type="component" value="Chromosome 1"/>
</dbReference>
<dbReference type="EMBL" id="HE650821">
    <property type="protein sequence ID" value="CCF56301.1"/>
    <property type="molecule type" value="Genomic_DNA"/>
</dbReference>
<dbReference type="InterPro" id="IPR038437">
    <property type="entry name" value="GINS_Psf3_sf"/>
</dbReference>
<dbReference type="RefSeq" id="XP_003955436.1">
    <property type="nucleotide sequence ID" value="XM_003955387.1"/>
</dbReference>
<evidence type="ECO:0000256" key="6">
    <source>
        <dbReference type="ARBA" id="ARBA00023242"/>
    </source>
</evidence>
<evidence type="ECO:0000256" key="1">
    <source>
        <dbReference type="ARBA" id="ARBA00004123"/>
    </source>
</evidence>
<sequence length="210" mass="23596">MGYYDIDDVLTDACEIPCKFKHDIPGLGYLENNPGKPIRNNSKLLLPLWLARILAIVGEDPVQEDGTMLDDAESIPFVELMTPDAFSAKVINAIKADPVSLDVHSISPHFFALAIKWIALFNDKELAAIVTELMLQRAQEINNHASSVTIDVKRQIDITGDNSTVYSTNAGNLGNNNNSTFLLTLDEFEKRVYKQAHESYKDAKRWMYHK</sequence>
<dbReference type="InterPro" id="IPR036224">
    <property type="entry name" value="GINS_bundle-like_dom_sf"/>
</dbReference>
<dbReference type="HOGENOM" id="CLU_081646_0_1_1"/>
<feature type="domain" description="DNA replication complex GINS protein PSF3 N-terminal" evidence="9">
    <location>
        <begin position="4"/>
        <end position="56"/>
    </location>
</feature>
<dbReference type="GO" id="GO:0000727">
    <property type="term" value="P:double-strand break repair via break-induced replication"/>
    <property type="evidence" value="ECO:0007669"/>
    <property type="project" value="EnsemblFungi"/>
</dbReference>
<dbReference type="InterPro" id="IPR055221">
    <property type="entry name" value="PSF3_N"/>
</dbReference>
<comment type="function">
    <text evidence="7">The GINS complex plays an essential role in the initiation of DNA replication.</text>
</comment>
<name>H2APK1_KAZAF</name>
<keyword evidence="5 7" id="KW-0235">DNA replication</keyword>
<dbReference type="SUPFAM" id="SSF160059">
    <property type="entry name" value="PriA/YqbF domain"/>
    <property type="match status" value="1"/>
</dbReference>
<evidence type="ECO:0000256" key="2">
    <source>
        <dbReference type="ARBA" id="ARBA00006343"/>
    </source>
</evidence>
<dbReference type="Pfam" id="PF05916">
    <property type="entry name" value="Sld5"/>
    <property type="match status" value="1"/>
</dbReference>
<dbReference type="AlphaFoldDB" id="H2APK1"/>
<comment type="subcellular location">
    <subcellularLocation>
        <location evidence="1 7">Nucleus</location>
    </subcellularLocation>
</comment>
<evidence type="ECO:0000256" key="4">
    <source>
        <dbReference type="ARBA" id="ARBA00015140"/>
    </source>
</evidence>
<dbReference type="GO" id="GO:0043596">
    <property type="term" value="C:nuclear replication fork"/>
    <property type="evidence" value="ECO:0007669"/>
    <property type="project" value="EnsemblFungi"/>
</dbReference>
<dbReference type="PANTHER" id="PTHR22768">
    <property type="entry name" value="DNA REPLICATION COMPLEX GINS PROTEIN PSF3"/>
    <property type="match status" value="1"/>
</dbReference>
<organism evidence="10 11">
    <name type="scientific">Kazachstania africana (strain ATCC 22294 / BCRC 22015 / CBS 2517 / CECT 1963 / NBRC 1671 / NRRL Y-8276)</name>
    <name type="common">Yeast</name>
    <name type="synonym">Kluyveromyces africanus</name>
    <dbReference type="NCBI Taxonomy" id="1071382"/>
    <lineage>
        <taxon>Eukaryota</taxon>
        <taxon>Fungi</taxon>
        <taxon>Dikarya</taxon>
        <taxon>Ascomycota</taxon>
        <taxon>Saccharomycotina</taxon>
        <taxon>Saccharomycetes</taxon>
        <taxon>Saccharomycetales</taxon>
        <taxon>Saccharomycetaceae</taxon>
        <taxon>Kazachstania</taxon>
    </lineage>
</organism>